<evidence type="ECO:0000256" key="5">
    <source>
        <dbReference type="ARBA" id="ARBA00023098"/>
    </source>
</evidence>
<comment type="subcellular location">
    <subcellularLocation>
        <location evidence="10">Cytoplasm</location>
    </subcellularLocation>
    <text evidence="10">Associated with the membrane possibly through PlsY.</text>
</comment>
<keyword evidence="2 10" id="KW-0963">Cytoplasm</keyword>
<comment type="catalytic activity">
    <reaction evidence="1 10">
        <text>a fatty acyl-[ACP] + phosphate = an acyl phosphate + holo-[ACP]</text>
        <dbReference type="Rhea" id="RHEA:42292"/>
        <dbReference type="Rhea" id="RHEA-COMP:9685"/>
        <dbReference type="Rhea" id="RHEA-COMP:14125"/>
        <dbReference type="ChEBI" id="CHEBI:43474"/>
        <dbReference type="ChEBI" id="CHEBI:59918"/>
        <dbReference type="ChEBI" id="CHEBI:64479"/>
        <dbReference type="ChEBI" id="CHEBI:138651"/>
        <dbReference type="EC" id="2.3.1.274"/>
    </reaction>
</comment>
<dbReference type="GO" id="GO:0043811">
    <property type="term" value="F:phosphate:acyl-[acyl carrier protein] acyltransferase activity"/>
    <property type="evidence" value="ECO:0007669"/>
    <property type="project" value="UniProtKB-UniRule"/>
</dbReference>
<evidence type="ECO:0000256" key="9">
    <source>
        <dbReference type="ARBA" id="ARBA00046608"/>
    </source>
</evidence>
<organism evidence="11 15">
    <name type="scientific">Serratia fonticola</name>
    <dbReference type="NCBI Taxonomy" id="47917"/>
    <lineage>
        <taxon>Bacteria</taxon>
        <taxon>Pseudomonadati</taxon>
        <taxon>Pseudomonadota</taxon>
        <taxon>Gammaproteobacteria</taxon>
        <taxon>Enterobacterales</taxon>
        <taxon>Yersiniaceae</taxon>
        <taxon>Serratia</taxon>
    </lineage>
</organism>
<protein>
    <recommendedName>
        <fullName evidence="8 10">Phosphate acyltransferase</fullName>
        <ecNumber evidence="8 10">2.3.1.274</ecNumber>
    </recommendedName>
    <alternativeName>
        <fullName evidence="10">Acyl-ACP phosphotransacylase</fullName>
    </alternativeName>
    <alternativeName>
        <fullName evidence="10">Acyl-[acyl-carrier-protein]--phosphate acyltransferase</fullName>
    </alternativeName>
    <alternativeName>
        <fullName evidence="10">Phosphate-acyl-ACP acyltransferase</fullName>
    </alternativeName>
</protein>
<dbReference type="EMBL" id="JAVIGA010000012">
    <property type="protein sequence ID" value="MDQ9127328.1"/>
    <property type="molecule type" value="Genomic_DNA"/>
</dbReference>
<comment type="function">
    <text evidence="10">Catalyzes the reversible formation of acyl-phosphate (acyl-PO(4)) from acyl-[acyl-carrier-protein] (acyl-ACP). This enzyme utilizes acyl-ACP as fatty acyl donor, but not acyl-CoA.</text>
</comment>
<dbReference type="GO" id="GO:0005737">
    <property type="term" value="C:cytoplasm"/>
    <property type="evidence" value="ECO:0007669"/>
    <property type="project" value="UniProtKB-SubCell"/>
</dbReference>
<evidence type="ECO:0000313" key="13">
    <source>
        <dbReference type="EMBL" id="WMT16854.1"/>
    </source>
</evidence>
<reference evidence="14" key="1">
    <citation type="submission" date="2020-03" db="EMBL/GenBank/DDBJ databases">
        <title>Genome sequences of seven Enterobacteriaceae strains isolated from Canadian wastewater treatment facilities.</title>
        <authorList>
            <person name="Huang H."/>
            <person name="Chmara J.T."/>
            <person name="Duceppe M.-O."/>
        </authorList>
    </citation>
    <scope>NUCLEOTIDE SEQUENCE [LARGE SCALE GENOMIC DNA]</scope>
    <source>
        <strain evidence="14">Biosolid 3</strain>
    </source>
</reference>
<comment type="pathway">
    <text evidence="10">Lipid metabolism; phospholipid metabolism.</text>
</comment>
<evidence type="ECO:0000256" key="4">
    <source>
        <dbReference type="ARBA" id="ARBA00022679"/>
    </source>
</evidence>
<comment type="similarity">
    <text evidence="10">Belongs to the PlsX family.</text>
</comment>
<dbReference type="HAMAP" id="MF_00019">
    <property type="entry name" value="PlsX"/>
    <property type="match status" value="1"/>
</dbReference>
<name>A0A1Q5VAF9_SERFO</name>
<evidence type="ECO:0000313" key="14">
    <source>
        <dbReference type="Proteomes" id="UP000503464"/>
    </source>
</evidence>
<evidence type="ECO:0000313" key="11">
    <source>
        <dbReference type="EMBL" id="MDQ9127328.1"/>
    </source>
</evidence>
<dbReference type="EMBL" id="CP133586">
    <property type="protein sequence ID" value="WMT16854.1"/>
    <property type="molecule type" value="Genomic_DNA"/>
</dbReference>
<dbReference type="Gene3D" id="3.40.718.10">
    <property type="entry name" value="Isopropylmalate Dehydrogenase"/>
    <property type="match status" value="1"/>
</dbReference>
<evidence type="ECO:0000256" key="2">
    <source>
        <dbReference type="ARBA" id="ARBA00022490"/>
    </source>
</evidence>
<keyword evidence="11" id="KW-0012">Acyltransferase</keyword>
<evidence type="ECO:0000256" key="10">
    <source>
        <dbReference type="HAMAP-Rule" id="MF_00019"/>
    </source>
</evidence>
<keyword evidence="3 10" id="KW-0444">Lipid biosynthesis</keyword>
<dbReference type="Proteomes" id="UP001235341">
    <property type="component" value="Chromosome"/>
</dbReference>
<keyword evidence="6 10" id="KW-0594">Phospholipid biosynthesis</keyword>
<evidence type="ECO:0000256" key="6">
    <source>
        <dbReference type="ARBA" id="ARBA00023209"/>
    </source>
</evidence>
<dbReference type="GeneID" id="30322304"/>
<dbReference type="Pfam" id="PF02504">
    <property type="entry name" value="FA_synthesis"/>
    <property type="match status" value="1"/>
</dbReference>
<sequence length="344" mass="36560">MTRLTLALDAMGGDFGPCVTVPASLQALASNLQLHLLLVGDPDVISPLLAKADPSVLERLQVVPAESVIAGDAKPSQAIRASRGTSMRIALELIKSGEAQACVSAGNTGALMGLAKLLIKPLDGIERPALMTVIPNQQRGKTVVLDLGANVECDSTMLVQFAVMGAVMAEEVLGIAQPRVALLNIGEEETKGLDNIREASAVLKKTQAINYIGYLEGNDLLTGKTDVMVCDGFVGNVTLKTMEGVIRLFLSLLKSSSEGGKQAWWLKLLGRWLQKRVARRFGHLNPDQYNGACLLGLRGTVIKSHGAANQNAFAVAIEQAVQAVQRQVPDRIAARLEAVLPKSD</sequence>
<dbReference type="SUPFAM" id="SSF53659">
    <property type="entry name" value="Isocitrate/Isopropylmalate dehydrogenase-like"/>
    <property type="match status" value="1"/>
</dbReference>
<evidence type="ECO:0000256" key="3">
    <source>
        <dbReference type="ARBA" id="ARBA00022516"/>
    </source>
</evidence>
<dbReference type="Proteomes" id="UP000503464">
    <property type="component" value="Chromosome"/>
</dbReference>
<dbReference type="InterPro" id="IPR003664">
    <property type="entry name" value="FA_synthesis"/>
</dbReference>
<dbReference type="Proteomes" id="UP001224622">
    <property type="component" value="Unassembled WGS sequence"/>
</dbReference>
<dbReference type="FunFam" id="3.40.718.10:FF:000008">
    <property type="entry name" value="Phosphate acyltransferase"/>
    <property type="match status" value="1"/>
</dbReference>
<evidence type="ECO:0000313" key="15">
    <source>
        <dbReference type="Proteomes" id="UP001224622"/>
    </source>
</evidence>
<dbReference type="EC" id="2.3.1.274" evidence="8 10"/>
<dbReference type="InterPro" id="IPR012281">
    <property type="entry name" value="Phospholipid_synth_PlsX-like"/>
</dbReference>
<keyword evidence="7 10" id="KW-1208">Phospholipid metabolism</keyword>
<dbReference type="RefSeq" id="WP_024528541.1">
    <property type="nucleotide sequence ID" value="NZ_CAMFLQ010000027.1"/>
</dbReference>
<evidence type="ECO:0000313" key="16">
    <source>
        <dbReference type="Proteomes" id="UP001235341"/>
    </source>
</evidence>
<dbReference type="NCBIfam" id="TIGR00182">
    <property type="entry name" value="plsX"/>
    <property type="match status" value="1"/>
</dbReference>
<reference evidence="11" key="4">
    <citation type="submission" date="2023-08" db="EMBL/GenBank/DDBJ databases">
        <title>The Comparative Genomic Analysis of Yersiniaceae from Polar Regions.</title>
        <authorList>
            <person name="Goncharov A."/>
            <person name="Aslanov B."/>
            <person name="Kolodzhieva V."/>
            <person name="Azarov D."/>
            <person name="Mochov A."/>
            <person name="Lebedeva E."/>
        </authorList>
    </citation>
    <scope>NUCLEOTIDE SEQUENCE</scope>
    <source>
        <strain evidence="11">Vf</strain>
    </source>
</reference>
<dbReference type="PANTHER" id="PTHR30100">
    <property type="entry name" value="FATTY ACID/PHOSPHOLIPID SYNTHESIS PROTEIN PLSX"/>
    <property type="match status" value="1"/>
</dbReference>
<reference evidence="13 16" key="3">
    <citation type="submission" date="2023-08" db="EMBL/GenBank/DDBJ databases">
        <title>Complete Genome and Methylome dissection of Serratia fonticola NEB369.</title>
        <authorList>
            <person name="Fomenkov A."/>
            <person name="Roberts R.D."/>
        </authorList>
    </citation>
    <scope>NUCLEOTIDE SEQUENCE [LARGE SCALE GENOMIC DNA]</scope>
    <source>
        <strain evidence="13 16">NEB369</strain>
    </source>
</reference>
<evidence type="ECO:0000256" key="7">
    <source>
        <dbReference type="ARBA" id="ARBA00023264"/>
    </source>
</evidence>
<keyword evidence="16" id="KW-1185">Reference proteome</keyword>
<dbReference type="AlphaFoldDB" id="A0A1Q5VAF9"/>
<accession>A0A1Q5VAF9</accession>
<keyword evidence="4 10" id="KW-0808">Transferase</keyword>
<comment type="subunit">
    <text evidence="9 10">Homodimer. Probably interacts with PlsY.</text>
</comment>
<reference evidence="12" key="2">
    <citation type="submission" date="2022-06" db="EMBL/GenBank/DDBJ databases">
        <title>Genome sequences of seven Enterobacteriaceae strains isolated from Canadian wastewater treatment facilities.</title>
        <authorList>
            <person name="Huang H."/>
            <person name="Chmara J.T."/>
            <person name="Duceppe M.-O."/>
        </authorList>
    </citation>
    <scope>NUCLEOTIDE SEQUENCE</scope>
    <source>
        <strain evidence="12">HH13</strain>
    </source>
</reference>
<evidence type="ECO:0000313" key="12">
    <source>
        <dbReference type="EMBL" id="QKJ59499.1"/>
    </source>
</evidence>
<proteinExistence type="inferred from homology"/>
<dbReference type="GO" id="GO:0008654">
    <property type="term" value="P:phospholipid biosynthetic process"/>
    <property type="evidence" value="ECO:0007669"/>
    <property type="project" value="UniProtKB-KW"/>
</dbReference>
<evidence type="ECO:0000256" key="1">
    <source>
        <dbReference type="ARBA" id="ARBA00001232"/>
    </source>
</evidence>
<dbReference type="PIRSF" id="PIRSF002465">
    <property type="entry name" value="Phsphlp_syn_PlsX"/>
    <property type="match status" value="1"/>
</dbReference>
<evidence type="ECO:0000256" key="8">
    <source>
        <dbReference type="ARBA" id="ARBA00024069"/>
    </source>
</evidence>
<dbReference type="EMBL" id="CP054160">
    <property type="protein sequence ID" value="QKJ59499.1"/>
    <property type="molecule type" value="Genomic_DNA"/>
</dbReference>
<gene>
    <name evidence="10 11" type="primary">plsX</name>
    <name evidence="12" type="ORF">G9399_15660</name>
    <name evidence="11" type="ORF">RDT67_12885</name>
    <name evidence="13" type="ORF">RFB13_11270</name>
</gene>
<keyword evidence="5 10" id="KW-0443">Lipid metabolism</keyword>
<dbReference type="PANTHER" id="PTHR30100:SF1">
    <property type="entry name" value="PHOSPHATE ACYLTRANSFERASE"/>
    <property type="match status" value="1"/>
</dbReference>
<dbReference type="GO" id="GO:0006633">
    <property type="term" value="P:fatty acid biosynthetic process"/>
    <property type="evidence" value="ECO:0007669"/>
    <property type="project" value="UniProtKB-UniRule"/>
</dbReference>